<protein>
    <recommendedName>
        <fullName evidence="1">Periplasmic copper-binding protein NosD beta helix domain-containing protein</fullName>
    </recommendedName>
</protein>
<dbReference type="Proteomes" id="UP001228563">
    <property type="component" value="Chromosome"/>
</dbReference>
<evidence type="ECO:0000313" key="3">
    <source>
        <dbReference type="Proteomes" id="UP001228563"/>
    </source>
</evidence>
<dbReference type="RefSeq" id="WP_309164617.1">
    <property type="nucleotide sequence ID" value="NZ_CP096849.1"/>
</dbReference>
<evidence type="ECO:0000259" key="1">
    <source>
        <dbReference type="Pfam" id="PF05048"/>
    </source>
</evidence>
<dbReference type="InterPro" id="IPR007742">
    <property type="entry name" value="NosD_dom"/>
</dbReference>
<dbReference type="Pfam" id="PF05048">
    <property type="entry name" value="NosD"/>
    <property type="match status" value="1"/>
</dbReference>
<organism evidence="2 3">
    <name type="scientific">Enterobacter kobei</name>
    <dbReference type="NCBI Taxonomy" id="208224"/>
    <lineage>
        <taxon>Bacteria</taxon>
        <taxon>Pseudomonadati</taxon>
        <taxon>Pseudomonadota</taxon>
        <taxon>Gammaproteobacteria</taxon>
        <taxon>Enterobacterales</taxon>
        <taxon>Enterobacteriaceae</taxon>
        <taxon>Enterobacter</taxon>
        <taxon>Enterobacter cloacae complex</taxon>
    </lineage>
</organism>
<dbReference type="InterPro" id="IPR011050">
    <property type="entry name" value="Pectin_lyase_fold/virulence"/>
</dbReference>
<sequence length="758" mass="80932">MTVSTVVDHNDYTGNGVTTSFPYTFRIFKKTDLAVSVIDLSENITVLVLDTDYTVTNAGGYNGGSVVLTAPLATGWQISIARELEPTQETDLRNQGKFFAEVHEDAFDKLTMLIQQVGSMFRLALRKPSSIANWYDALNNYIRNLRDPRDPQDAATKNYVDTLASGNFSRTLRVPEPIPQLPDAATRANKMPAFDSAGNPIVVIPPSGSASDVLIELAKPDGEKNIGECQTIAQLRAIEPSFDKQRITVREHTANTGYGGGQFRAVLAGSGYTDNNGTVIKTSGGSAWVRMNVGYISPYMFGALPRVDATTPTAHTAINAAIAAATSQNTIIDGLGATFNINAGCFVNNTSSVILQNFGIVVTNQESFNDAVLRVRNADHVVRRIRIEGSNGATVLGINVESTAPGTVVESCRIVNTGRTAIYSSASRVVARNNVIDSCGLLGIGNYRCSIWFNENEHAIMEGNICTRCAWGILMRNQIGTSQGYFNTMRNNIVVSASGTDSSCQGISASAQFHLSTIDNVVRGFPNNAIDHQNCFGLIITGNQIHQCSDGVFIGDRSCGRIIISNNNIEACNNGIQYYNPANSTPDYQNQTFADVQITNNVIYTSALKGINMIMTGTTSANHITNISGNIVDGNGSAGLGIVLNTVSFGSVSHNQIRRVRGHGIDATACEGIRVLGNTILDAGYTTTGTYNGINLNNCSRCNASDNNVTGATMLYAVVLGSGSYNMAYTNHARLTTGATAVNISGGTGNVESLNIKS</sequence>
<dbReference type="InterPro" id="IPR012334">
    <property type="entry name" value="Pectin_lyas_fold"/>
</dbReference>
<evidence type="ECO:0000313" key="2">
    <source>
        <dbReference type="EMBL" id="WMT64777.1"/>
    </source>
</evidence>
<reference evidence="2" key="1">
    <citation type="submission" date="2022-04" db="EMBL/GenBank/DDBJ databases">
        <title>Co-occurrence of mcr-9 and blaNDM-1 in multidrug-resistant Enterobacter kobei strain isolated from an infant with urinary infection.</title>
        <authorList>
            <person name="Zeng H."/>
        </authorList>
    </citation>
    <scope>NUCLEOTIDE SEQUENCE</scope>
    <source>
        <strain evidence="2">EC1382</strain>
    </source>
</reference>
<dbReference type="SUPFAM" id="SSF51126">
    <property type="entry name" value="Pectin lyase-like"/>
    <property type="match status" value="2"/>
</dbReference>
<dbReference type="AlphaFoldDB" id="A0AAJ6IRN8"/>
<dbReference type="Gene3D" id="2.160.20.10">
    <property type="entry name" value="Single-stranded right-handed beta-helix, Pectin lyase-like"/>
    <property type="match status" value="2"/>
</dbReference>
<dbReference type="InterPro" id="IPR006626">
    <property type="entry name" value="PbH1"/>
</dbReference>
<proteinExistence type="predicted"/>
<gene>
    <name evidence="2" type="ORF">M2B19_17930</name>
</gene>
<dbReference type="EMBL" id="CP096849">
    <property type="protein sequence ID" value="WMT64777.1"/>
    <property type="molecule type" value="Genomic_DNA"/>
</dbReference>
<accession>A0AAJ6IRN8</accession>
<dbReference type="SMART" id="SM00710">
    <property type="entry name" value="PbH1"/>
    <property type="match status" value="10"/>
</dbReference>
<feature type="domain" description="Periplasmic copper-binding protein NosD beta helix" evidence="1">
    <location>
        <begin position="444"/>
        <end position="584"/>
    </location>
</feature>
<name>A0AAJ6IRN8_9ENTR</name>